<protein>
    <submittedName>
        <fullName evidence="1">Uncharacterized protein</fullName>
    </submittedName>
</protein>
<reference evidence="1" key="1">
    <citation type="submission" date="2013-01" db="EMBL/GenBank/DDBJ databases">
        <title>Genome draft of Hydrogenophaga taeniospiralis 2K1.</title>
        <authorList>
            <person name="Gomila M."/>
            <person name="Lalucat J."/>
        </authorList>
    </citation>
    <scope>NUCLEOTIDE SEQUENCE</scope>
    <source>
        <strain evidence="1">CCUG 15921</strain>
    </source>
</reference>
<organism evidence="1 2">
    <name type="scientific">Hydrogenophaga taeniospiralis CCUG 15921</name>
    <dbReference type="NCBI Taxonomy" id="1281780"/>
    <lineage>
        <taxon>Bacteria</taxon>
        <taxon>Pseudomonadati</taxon>
        <taxon>Pseudomonadota</taxon>
        <taxon>Betaproteobacteria</taxon>
        <taxon>Burkholderiales</taxon>
        <taxon>Comamonadaceae</taxon>
        <taxon>Hydrogenophaga</taxon>
    </lineage>
</organism>
<evidence type="ECO:0000313" key="1">
    <source>
        <dbReference type="EMBL" id="MDG5974555.1"/>
    </source>
</evidence>
<proteinExistence type="predicted"/>
<name>A0A9X4S7U3_9BURK</name>
<comment type="caution">
    <text evidence="1">The sequence shown here is derived from an EMBL/GenBank/DDBJ whole genome shotgun (WGS) entry which is preliminary data.</text>
</comment>
<gene>
    <name evidence="1" type="ORF">H010_04782</name>
</gene>
<sequence length="40" mass="4364">MNLPTGVESTKLFGGRVSPTIEHMIEQARQAPREDVAAIL</sequence>
<dbReference type="AlphaFoldDB" id="A0A9X4S7U3"/>
<accession>A0A9X4S7U3</accession>
<keyword evidence="2" id="KW-1185">Reference proteome</keyword>
<evidence type="ECO:0000313" key="2">
    <source>
        <dbReference type="Proteomes" id="UP001152876"/>
    </source>
</evidence>
<dbReference type="RefSeq" id="WP_279338457.1">
    <property type="nucleotide sequence ID" value="NZ_AOGK01000003.1"/>
</dbReference>
<dbReference type="Proteomes" id="UP001152876">
    <property type="component" value="Unassembled WGS sequence"/>
</dbReference>
<dbReference type="EMBL" id="AOGK01000003">
    <property type="protein sequence ID" value="MDG5974555.1"/>
    <property type="molecule type" value="Genomic_DNA"/>
</dbReference>